<organism evidence="2 3">
    <name type="scientific">Halorutilus salinus</name>
    <dbReference type="NCBI Taxonomy" id="2487751"/>
    <lineage>
        <taxon>Archaea</taxon>
        <taxon>Methanobacteriati</taxon>
        <taxon>Methanobacteriota</taxon>
        <taxon>Stenosarchaea group</taxon>
        <taxon>Halobacteria</taxon>
        <taxon>Halorutilales</taxon>
        <taxon>Halorutilaceae</taxon>
        <taxon>Halorutilus</taxon>
    </lineage>
</organism>
<evidence type="ECO:0000313" key="2">
    <source>
        <dbReference type="EMBL" id="MCX2818691.1"/>
    </source>
</evidence>
<reference evidence="2" key="1">
    <citation type="submission" date="2022-09" db="EMBL/GenBank/DDBJ databases">
        <title>Haloadaptaus new haloarchaeum isolated from saline soil.</title>
        <authorList>
            <person name="Duran-Viseras A."/>
            <person name="Sanchez-Porro C."/>
            <person name="Ventosa A."/>
        </authorList>
    </citation>
    <scope>NUCLEOTIDE SEQUENCE</scope>
    <source>
        <strain evidence="2">F3-133</strain>
    </source>
</reference>
<dbReference type="Pfam" id="PF02616">
    <property type="entry name" value="SMC_ScpA"/>
    <property type="match status" value="1"/>
</dbReference>
<keyword evidence="3" id="KW-1185">Reference proteome</keyword>
<protein>
    <submittedName>
        <fullName evidence="2">ScpA family protein</fullName>
    </submittedName>
</protein>
<dbReference type="InterPro" id="IPR023093">
    <property type="entry name" value="ScpA-like_C"/>
</dbReference>
<dbReference type="AlphaFoldDB" id="A0A9Q4GIX5"/>
<dbReference type="RefSeq" id="WP_266086533.1">
    <property type="nucleotide sequence ID" value="NZ_RKLV01000004.1"/>
</dbReference>
<evidence type="ECO:0000256" key="1">
    <source>
        <dbReference type="SAM" id="MobiDB-lite"/>
    </source>
</evidence>
<dbReference type="EMBL" id="RKLV01000004">
    <property type="protein sequence ID" value="MCX2818691.1"/>
    <property type="molecule type" value="Genomic_DNA"/>
</dbReference>
<evidence type="ECO:0000313" key="3">
    <source>
        <dbReference type="Proteomes" id="UP001149411"/>
    </source>
</evidence>
<dbReference type="PANTHER" id="PTHR33969:SF2">
    <property type="entry name" value="SEGREGATION AND CONDENSATION PROTEIN A"/>
    <property type="match status" value="1"/>
</dbReference>
<feature type="compositionally biased region" description="Acidic residues" evidence="1">
    <location>
        <begin position="75"/>
        <end position="84"/>
    </location>
</feature>
<feature type="region of interest" description="Disordered" evidence="1">
    <location>
        <begin position="75"/>
        <end position="98"/>
    </location>
</feature>
<name>A0A9Q4GIX5_9EURY</name>
<sequence>MTAATESPQKPGQTEPVDVLVEMAREGEIDPWDVDIVDVTDKFLERLDEGDLVRSGRALLYASILLRMKSDYVVEEDEDDEQDDPAMGWRDGAPRDEAFDDGIDALEAEFERRLERRDVRDKTRPETLDELVRELRERERGSWWKEKREYDTSPDEGMEFRPERAPEPTTEDAMDTAHEDDIESRVDDVRDRLADEFDHRDEILFAELRGETKRETVTTYIALQFLAMRDGVLLEQDELYGDLWVKSENEDRENAE</sequence>
<dbReference type="PANTHER" id="PTHR33969">
    <property type="entry name" value="SEGREGATION AND CONDENSATION PROTEIN A"/>
    <property type="match status" value="1"/>
</dbReference>
<dbReference type="Proteomes" id="UP001149411">
    <property type="component" value="Unassembled WGS sequence"/>
</dbReference>
<comment type="caution">
    <text evidence="2">The sequence shown here is derived from an EMBL/GenBank/DDBJ whole genome shotgun (WGS) entry which is preliminary data.</text>
</comment>
<dbReference type="Gene3D" id="6.10.250.2410">
    <property type="match status" value="1"/>
</dbReference>
<feature type="region of interest" description="Disordered" evidence="1">
    <location>
        <begin position="151"/>
        <end position="178"/>
    </location>
</feature>
<dbReference type="InterPro" id="IPR003768">
    <property type="entry name" value="ScpA"/>
</dbReference>
<accession>A0A9Q4GIX5</accession>
<dbReference type="Gene3D" id="1.10.10.580">
    <property type="entry name" value="Structural maintenance of chromosome 1. Chain E"/>
    <property type="match status" value="1"/>
</dbReference>
<proteinExistence type="predicted"/>
<gene>
    <name evidence="2" type="ORF">EGH25_04915</name>
</gene>